<dbReference type="Gene3D" id="1.10.10.10">
    <property type="entry name" value="Winged helix-like DNA-binding domain superfamily/Winged helix DNA-binding domain"/>
    <property type="match status" value="1"/>
</dbReference>
<dbReference type="GO" id="GO:0003677">
    <property type="term" value="F:DNA binding"/>
    <property type="evidence" value="ECO:0007669"/>
    <property type="project" value="UniProtKB-KW"/>
</dbReference>
<evidence type="ECO:0000259" key="4">
    <source>
        <dbReference type="PROSITE" id="PS50043"/>
    </source>
</evidence>
<dbReference type="SUPFAM" id="SSF46894">
    <property type="entry name" value="C-terminal effector domain of the bipartite response regulators"/>
    <property type="match status" value="1"/>
</dbReference>
<reference evidence="5" key="1">
    <citation type="submission" date="2023-07" db="EMBL/GenBank/DDBJ databases">
        <title>Sorghum-associated microbial communities from plants grown in Nebraska, USA.</title>
        <authorList>
            <person name="Schachtman D."/>
        </authorList>
    </citation>
    <scope>NUCLEOTIDE SEQUENCE</scope>
    <source>
        <strain evidence="5">BE261</strain>
    </source>
</reference>
<dbReference type="Pfam" id="PF00196">
    <property type="entry name" value="GerE"/>
    <property type="match status" value="1"/>
</dbReference>
<dbReference type="RefSeq" id="WP_310113104.1">
    <property type="nucleotide sequence ID" value="NZ_JAVDTN010000011.1"/>
</dbReference>
<evidence type="ECO:0000313" key="5">
    <source>
        <dbReference type="EMBL" id="MDR7165067.1"/>
    </source>
</evidence>
<protein>
    <submittedName>
        <fullName evidence="5">DNA-binding CsgD family transcriptional regulator</fullName>
    </submittedName>
</protein>
<dbReference type="InterPro" id="IPR036388">
    <property type="entry name" value="WH-like_DNA-bd_sf"/>
</dbReference>
<dbReference type="SUPFAM" id="SSF52200">
    <property type="entry name" value="Toll/Interleukin receptor TIR domain"/>
    <property type="match status" value="1"/>
</dbReference>
<dbReference type="Proteomes" id="UP001262032">
    <property type="component" value="Unassembled WGS sequence"/>
</dbReference>
<dbReference type="SMART" id="SM00421">
    <property type="entry name" value="HTH_LUXR"/>
    <property type="match status" value="1"/>
</dbReference>
<evidence type="ECO:0000256" key="2">
    <source>
        <dbReference type="ARBA" id="ARBA00023125"/>
    </source>
</evidence>
<dbReference type="AlphaFoldDB" id="A0AAW8NBV4"/>
<evidence type="ECO:0000256" key="1">
    <source>
        <dbReference type="ARBA" id="ARBA00023015"/>
    </source>
</evidence>
<comment type="caution">
    <text evidence="5">The sequence shown here is derived from an EMBL/GenBank/DDBJ whole genome shotgun (WGS) entry which is preliminary data.</text>
</comment>
<dbReference type="GeneID" id="97423438"/>
<sequence length="317" mass="35112">MKIFISWSGQESKQVALLLKGWLKKVLQASEPWMSDADIVPGTRWSQTIASELQNSDFGIICVTPANRSAEWINFEAGALSIAIGETDRKVVPLLIGFEGRNAVSTGPLGVFNAVLFTKEDIWKLVLALNAELNVSVDAQDLAELFELFWPQLDQQVQALRTSSPASTPDPPNPNEMLKEILDLVRSMQADLVRSKQPDTSTLGYRDLLPLILGASLTPAQNTQNIQLLNLIRENLASHSIDTEARSKPTGLTQRERTIANLAQKGKSNRDIAKELNISTRTVEGHLYQIFTKLGVTNRSDLKDEILDRNSPPDDED</sequence>
<feature type="domain" description="HTH luxR-type" evidence="4">
    <location>
        <begin position="245"/>
        <end position="310"/>
    </location>
</feature>
<keyword evidence="3" id="KW-0804">Transcription</keyword>
<dbReference type="Pfam" id="PF13676">
    <property type="entry name" value="TIR_2"/>
    <property type="match status" value="1"/>
</dbReference>
<proteinExistence type="predicted"/>
<dbReference type="CDD" id="cd06170">
    <property type="entry name" value="LuxR_C_like"/>
    <property type="match status" value="1"/>
</dbReference>
<dbReference type="GO" id="GO:0006355">
    <property type="term" value="P:regulation of DNA-templated transcription"/>
    <property type="evidence" value="ECO:0007669"/>
    <property type="project" value="InterPro"/>
</dbReference>
<organism evidence="5 6">
    <name type="scientific">Pseudarthrobacter oxydans</name>
    <name type="common">Arthrobacter oxydans</name>
    <dbReference type="NCBI Taxonomy" id="1671"/>
    <lineage>
        <taxon>Bacteria</taxon>
        <taxon>Bacillati</taxon>
        <taxon>Actinomycetota</taxon>
        <taxon>Actinomycetes</taxon>
        <taxon>Micrococcales</taxon>
        <taxon>Micrococcaceae</taxon>
        <taxon>Pseudarthrobacter</taxon>
    </lineage>
</organism>
<dbReference type="Gene3D" id="3.40.50.10140">
    <property type="entry name" value="Toll/interleukin-1 receptor homology (TIR) domain"/>
    <property type="match status" value="1"/>
</dbReference>
<dbReference type="PRINTS" id="PR00038">
    <property type="entry name" value="HTHLUXR"/>
</dbReference>
<dbReference type="InterPro" id="IPR000157">
    <property type="entry name" value="TIR_dom"/>
</dbReference>
<accession>A0AAW8NBV4</accession>
<gene>
    <name evidence="5" type="ORF">J2X12_003112</name>
</gene>
<keyword evidence="1" id="KW-0805">Transcription regulation</keyword>
<dbReference type="InterPro" id="IPR035897">
    <property type="entry name" value="Toll_tir_struct_dom_sf"/>
</dbReference>
<keyword evidence="2 5" id="KW-0238">DNA-binding</keyword>
<dbReference type="GO" id="GO:0007165">
    <property type="term" value="P:signal transduction"/>
    <property type="evidence" value="ECO:0007669"/>
    <property type="project" value="InterPro"/>
</dbReference>
<dbReference type="PROSITE" id="PS50043">
    <property type="entry name" value="HTH_LUXR_2"/>
    <property type="match status" value="1"/>
</dbReference>
<dbReference type="EMBL" id="JAVDWN010000011">
    <property type="protein sequence ID" value="MDR7165067.1"/>
    <property type="molecule type" value="Genomic_DNA"/>
</dbReference>
<evidence type="ECO:0000256" key="3">
    <source>
        <dbReference type="ARBA" id="ARBA00023163"/>
    </source>
</evidence>
<dbReference type="PANTHER" id="PTHR44688">
    <property type="entry name" value="DNA-BINDING TRANSCRIPTIONAL ACTIVATOR DEVR_DOSR"/>
    <property type="match status" value="1"/>
</dbReference>
<dbReference type="InterPro" id="IPR016032">
    <property type="entry name" value="Sig_transdc_resp-reg_C-effctor"/>
</dbReference>
<name>A0AAW8NBV4_PSEOX</name>
<dbReference type="InterPro" id="IPR000792">
    <property type="entry name" value="Tscrpt_reg_LuxR_C"/>
</dbReference>
<evidence type="ECO:0000313" key="6">
    <source>
        <dbReference type="Proteomes" id="UP001262032"/>
    </source>
</evidence>
<dbReference type="PANTHER" id="PTHR44688:SF16">
    <property type="entry name" value="DNA-BINDING TRANSCRIPTIONAL ACTIVATOR DEVR_DOSR"/>
    <property type="match status" value="1"/>
</dbReference>